<proteinExistence type="predicted"/>
<accession>A0A225W4F7</accession>
<dbReference type="EMBL" id="NBNE01001842">
    <property type="protein sequence ID" value="OWZ12452.1"/>
    <property type="molecule type" value="Genomic_DNA"/>
</dbReference>
<evidence type="ECO:0000313" key="2">
    <source>
        <dbReference type="Proteomes" id="UP000198211"/>
    </source>
</evidence>
<organism evidence="1 2">
    <name type="scientific">Phytophthora megakarya</name>
    <dbReference type="NCBI Taxonomy" id="4795"/>
    <lineage>
        <taxon>Eukaryota</taxon>
        <taxon>Sar</taxon>
        <taxon>Stramenopiles</taxon>
        <taxon>Oomycota</taxon>
        <taxon>Peronosporomycetes</taxon>
        <taxon>Peronosporales</taxon>
        <taxon>Peronosporaceae</taxon>
        <taxon>Phytophthora</taxon>
    </lineage>
</organism>
<reference evidence="2" key="1">
    <citation type="submission" date="2017-03" db="EMBL/GenBank/DDBJ databases">
        <title>Phytopthora megakarya and P. palmivora, two closely related causual agents of cacao black pod achieved similar genome size and gene model numbers by different mechanisms.</title>
        <authorList>
            <person name="Ali S."/>
            <person name="Shao J."/>
            <person name="Larry D.J."/>
            <person name="Kronmiller B."/>
            <person name="Shen D."/>
            <person name="Strem M.D."/>
            <person name="Melnick R.L."/>
            <person name="Guiltinan M.J."/>
            <person name="Tyler B.M."/>
            <person name="Meinhardt L.W."/>
            <person name="Bailey B.A."/>
        </authorList>
    </citation>
    <scope>NUCLEOTIDE SEQUENCE [LARGE SCALE GENOMIC DNA]</scope>
    <source>
        <strain evidence="2">zdho120</strain>
    </source>
</reference>
<dbReference type="Proteomes" id="UP000198211">
    <property type="component" value="Unassembled WGS sequence"/>
</dbReference>
<protein>
    <submittedName>
        <fullName evidence="1">Uncharacterized protein</fullName>
    </submittedName>
</protein>
<gene>
    <name evidence="1" type="ORF">PHMEG_00014381</name>
</gene>
<dbReference type="OrthoDB" id="123452at2759"/>
<evidence type="ECO:0000313" key="1">
    <source>
        <dbReference type="EMBL" id="OWZ12452.1"/>
    </source>
</evidence>
<dbReference type="AlphaFoldDB" id="A0A225W4F7"/>
<sequence length="241" mass="28367">MMETHKTYIREMTAQGIKPSRIRNSMPSKFGVDMDSLSSLSKEQNYSYHYKKTKLLNHDKHKDITEFVHKLEFSDHETRQLLLHLDGHWMNSVKYATFKLNQVDYPVIVCGISDRSQRTEYQYLECLRSLRNVFTRMAGKALLVSTVMGNAEDAQFNAFNGYLEKTTIVEKTKGMPEAVKDRVFRGIYNIHFSRSMEQCTEFVRVNVAAWRDSPETKEFAEYFVNQGRFVHWQYFHTVCID</sequence>
<keyword evidence="2" id="KW-1185">Reference proteome</keyword>
<comment type="caution">
    <text evidence="1">The sequence shown here is derived from an EMBL/GenBank/DDBJ whole genome shotgun (WGS) entry which is preliminary data.</text>
</comment>
<name>A0A225W4F7_9STRA</name>